<dbReference type="EMBL" id="CAXDID020000022">
    <property type="protein sequence ID" value="CAL5988120.1"/>
    <property type="molecule type" value="Genomic_DNA"/>
</dbReference>
<evidence type="ECO:0000313" key="2">
    <source>
        <dbReference type="EMBL" id="CAI9977129.1"/>
    </source>
</evidence>
<sequence>MSAFTTRNLSNSIVNLPYQIKTQVKRESVDYNIIVEVDIQASELRRKLKDVHPKEFQEQLYCNLEDVMNICVEDRSKSPISKINSYIVLIVLQTQTHQPTPMRDTPIQNLKPVRSLEH</sequence>
<feature type="region of interest" description="Disordered" evidence="1">
    <location>
        <begin position="97"/>
        <end position="118"/>
    </location>
</feature>
<proteinExistence type="predicted"/>
<reference evidence="2" key="1">
    <citation type="submission" date="2023-06" db="EMBL/GenBank/DDBJ databases">
        <authorList>
            <person name="Kurt Z."/>
        </authorList>
    </citation>
    <scope>NUCLEOTIDE SEQUENCE</scope>
</reference>
<dbReference type="AlphaFoldDB" id="A0AA86REV0"/>
<dbReference type="EMBL" id="CATOUU010001177">
    <property type="protein sequence ID" value="CAI9977134.1"/>
    <property type="molecule type" value="Genomic_DNA"/>
</dbReference>
<dbReference type="Proteomes" id="UP001642409">
    <property type="component" value="Unassembled WGS sequence"/>
</dbReference>
<name>A0AA86REV0_9EUKA</name>
<evidence type="ECO:0000313" key="4">
    <source>
        <dbReference type="EMBL" id="CAL5988110.1"/>
    </source>
</evidence>
<protein>
    <submittedName>
        <fullName evidence="4">Hypothetical_protein</fullName>
    </submittedName>
</protein>
<evidence type="ECO:0000313" key="5">
    <source>
        <dbReference type="EMBL" id="CAL5988120.1"/>
    </source>
</evidence>
<dbReference type="EMBL" id="CATOUU010001177">
    <property type="protein sequence ID" value="CAI9977129.1"/>
    <property type="molecule type" value="Genomic_DNA"/>
</dbReference>
<gene>
    <name evidence="4" type="ORF">HINF_LOCUS10211</name>
    <name evidence="5" type="ORF">HINF_LOCUS10216</name>
    <name evidence="2" type="ORF">HINF_LOCUS64774</name>
    <name evidence="3" type="ORF">HINF_LOCUS64779</name>
</gene>
<evidence type="ECO:0000313" key="6">
    <source>
        <dbReference type="Proteomes" id="UP001642409"/>
    </source>
</evidence>
<evidence type="ECO:0000313" key="3">
    <source>
        <dbReference type="EMBL" id="CAI9977134.1"/>
    </source>
</evidence>
<accession>A0AA86REV0</accession>
<reference evidence="4 6" key="2">
    <citation type="submission" date="2024-07" db="EMBL/GenBank/DDBJ databases">
        <authorList>
            <person name="Akdeniz Z."/>
        </authorList>
    </citation>
    <scope>NUCLEOTIDE SEQUENCE [LARGE SCALE GENOMIC DNA]</scope>
</reference>
<comment type="caution">
    <text evidence="2">The sequence shown here is derived from an EMBL/GenBank/DDBJ whole genome shotgun (WGS) entry which is preliminary data.</text>
</comment>
<organism evidence="2">
    <name type="scientific">Hexamita inflata</name>
    <dbReference type="NCBI Taxonomy" id="28002"/>
    <lineage>
        <taxon>Eukaryota</taxon>
        <taxon>Metamonada</taxon>
        <taxon>Diplomonadida</taxon>
        <taxon>Hexamitidae</taxon>
        <taxon>Hexamitinae</taxon>
        <taxon>Hexamita</taxon>
    </lineage>
</organism>
<keyword evidence="6" id="KW-1185">Reference proteome</keyword>
<evidence type="ECO:0000256" key="1">
    <source>
        <dbReference type="SAM" id="MobiDB-lite"/>
    </source>
</evidence>
<dbReference type="EMBL" id="CAXDID020000022">
    <property type="protein sequence ID" value="CAL5988110.1"/>
    <property type="molecule type" value="Genomic_DNA"/>
</dbReference>